<feature type="domain" description="LytR/CpsA/Psr regulator C-terminal" evidence="1">
    <location>
        <begin position="111"/>
        <end position="194"/>
    </location>
</feature>
<dbReference type="EMBL" id="CP003065">
    <property type="protein sequence ID" value="AEV69585.1"/>
    <property type="molecule type" value="Genomic_DNA"/>
</dbReference>
<accession>G8LV08</accession>
<dbReference type="Proteomes" id="UP000005435">
    <property type="component" value="Chromosome"/>
</dbReference>
<dbReference type="RefSeq" id="WP_014256130.1">
    <property type="nucleotide sequence ID" value="NC_016627.1"/>
</dbReference>
<organism evidence="2 3">
    <name type="scientific">Acetivibrio clariflavus (strain DSM 19732 / NBRC 101661 / EBR45)</name>
    <name type="common">Clostridium clariflavum</name>
    <dbReference type="NCBI Taxonomy" id="720554"/>
    <lineage>
        <taxon>Bacteria</taxon>
        <taxon>Bacillati</taxon>
        <taxon>Bacillota</taxon>
        <taxon>Clostridia</taxon>
        <taxon>Eubacteriales</taxon>
        <taxon>Oscillospiraceae</taxon>
        <taxon>Acetivibrio</taxon>
    </lineage>
</organism>
<evidence type="ECO:0000313" key="2">
    <source>
        <dbReference type="EMBL" id="AEV69585.1"/>
    </source>
</evidence>
<dbReference type="InterPro" id="IPR027381">
    <property type="entry name" value="LytR/CpsA/Psr_C"/>
</dbReference>
<evidence type="ECO:0000313" key="3">
    <source>
        <dbReference type="Proteomes" id="UP000005435"/>
    </source>
</evidence>
<gene>
    <name evidence="2" type="ordered locus">Clocl_3054</name>
</gene>
<dbReference type="OrthoDB" id="1739295at2"/>
<dbReference type="HOGENOM" id="CLU_1400353_0_0_9"/>
<proteinExistence type="predicted"/>
<evidence type="ECO:0000259" key="1">
    <source>
        <dbReference type="Pfam" id="PF13399"/>
    </source>
</evidence>
<dbReference type="Pfam" id="PF13399">
    <property type="entry name" value="LytR_C"/>
    <property type="match status" value="1"/>
</dbReference>
<reference evidence="2 3" key="2">
    <citation type="journal article" date="2012" name="Stand. Genomic Sci.">
        <title>Complete Genome Sequence of Clostridium clariflavum DSM 19732.</title>
        <authorList>
            <person name="Izquierdo J.A."/>
            <person name="Goodwin L."/>
            <person name="Davenport K.W."/>
            <person name="Teshima H."/>
            <person name="Bruce D."/>
            <person name="Detter C."/>
            <person name="Tapia R."/>
            <person name="Han S."/>
            <person name="Land M."/>
            <person name="Hauser L."/>
            <person name="Jeffries C.D."/>
            <person name="Han J."/>
            <person name="Pitluck S."/>
            <person name="Nolan M."/>
            <person name="Chen A."/>
            <person name="Huntemann M."/>
            <person name="Mavromatis K."/>
            <person name="Mikhailova N."/>
            <person name="Liolios K."/>
            <person name="Woyke T."/>
            <person name="Lynd L.R."/>
        </authorList>
    </citation>
    <scope>NUCLEOTIDE SEQUENCE [LARGE SCALE GENOMIC DNA]</scope>
    <source>
        <strain evidence="3">DSM 19732 / NBRC 101661 / EBR45</strain>
    </source>
</reference>
<name>G8LV08_ACECE</name>
<dbReference type="STRING" id="720554.Clocl_3054"/>
<dbReference type="KEGG" id="ccl:Clocl_3054"/>
<dbReference type="eggNOG" id="ENOG5033NUR">
    <property type="taxonomic scope" value="Bacteria"/>
</dbReference>
<protein>
    <recommendedName>
        <fullName evidence="1">LytR/CpsA/Psr regulator C-terminal domain-containing protein</fullName>
    </recommendedName>
</protein>
<keyword evidence="3" id="KW-1185">Reference proteome</keyword>
<dbReference type="AlphaFoldDB" id="G8LV08"/>
<sequence precursor="true">MAAKKKRRGRIRIKSFRRVILSTGLLTVAVIALLTIRNAVFSVDSKKVIAQPTATALIAKGDALVPEDDSKVNETKNEISEVASVANASLASSDEASREIGEAIVRNKGICVNVINHSQKTGLSEKVRAVLEVNGFTVSAGNDKSLKRVNSVIIEKKENVPGEEIGKLINIRRVRKEIDPDSRFDIVVILGDDY</sequence>
<reference evidence="3" key="1">
    <citation type="submission" date="2011-12" db="EMBL/GenBank/DDBJ databases">
        <title>Complete sequence of Clostridium clariflavum DSM 19732.</title>
        <authorList>
            <consortium name="US DOE Joint Genome Institute"/>
            <person name="Lucas S."/>
            <person name="Han J."/>
            <person name="Lapidus A."/>
            <person name="Cheng J.-F."/>
            <person name="Goodwin L."/>
            <person name="Pitluck S."/>
            <person name="Peters L."/>
            <person name="Teshima H."/>
            <person name="Detter J.C."/>
            <person name="Han C."/>
            <person name="Tapia R."/>
            <person name="Land M."/>
            <person name="Hauser L."/>
            <person name="Kyrpides N."/>
            <person name="Ivanova N."/>
            <person name="Pagani I."/>
            <person name="Kitzmiller T."/>
            <person name="Lynd L."/>
            <person name="Izquierdo J."/>
            <person name="Woyke T."/>
        </authorList>
    </citation>
    <scope>NUCLEOTIDE SEQUENCE [LARGE SCALE GENOMIC DNA]</scope>
    <source>
        <strain evidence="3">DSM 19732 / NBRC 101661 / EBR45</strain>
    </source>
</reference>